<dbReference type="EMBL" id="BGZK01000219">
    <property type="protein sequence ID" value="GBP29400.1"/>
    <property type="molecule type" value="Genomic_DNA"/>
</dbReference>
<name>A0A4C1UT46_EUMVA</name>
<dbReference type="Proteomes" id="UP000299102">
    <property type="component" value="Unassembled WGS sequence"/>
</dbReference>
<comment type="caution">
    <text evidence="2">The sequence shown here is derived from an EMBL/GenBank/DDBJ whole genome shotgun (WGS) entry which is preliminary data.</text>
</comment>
<organism evidence="2 3">
    <name type="scientific">Eumeta variegata</name>
    <name type="common">Bagworm moth</name>
    <name type="synonym">Eumeta japonica</name>
    <dbReference type="NCBI Taxonomy" id="151549"/>
    <lineage>
        <taxon>Eukaryota</taxon>
        <taxon>Metazoa</taxon>
        <taxon>Ecdysozoa</taxon>
        <taxon>Arthropoda</taxon>
        <taxon>Hexapoda</taxon>
        <taxon>Insecta</taxon>
        <taxon>Pterygota</taxon>
        <taxon>Neoptera</taxon>
        <taxon>Endopterygota</taxon>
        <taxon>Lepidoptera</taxon>
        <taxon>Glossata</taxon>
        <taxon>Ditrysia</taxon>
        <taxon>Tineoidea</taxon>
        <taxon>Psychidae</taxon>
        <taxon>Oiketicinae</taxon>
        <taxon>Eumeta</taxon>
    </lineage>
</organism>
<keyword evidence="3" id="KW-1185">Reference proteome</keyword>
<proteinExistence type="predicted"/>
<gene>
    <name evidence="2" type="ORF">EVAR_22773_1</name>
</gene>
<dbReference type="AlphaFoldDB" id="A0A4C1UT46"/>
<reference evidence="2 3" key="1">
    <citation type="journal article" date="2019" name="Commun. Biol.">
        <title>The bagworm genome reveals a unique fibroin gene that provides high tensile strength.</title>
        <authorList>
            <person name="Kono N."/>
            <person name="Nakamura H."/>
            <person name="Ohtoshi R."/>
            <person name="Tomita M."/>
            <person name="Numata K."/>
            <person name="Arakawa K."/>
        </authorList>
    </citation>
    <scope>NUCLEOTIDE SEQUENCE [LARGE SCALE GENOMIC DNA]</scope>
</reference>
<feature type="compositionally biased region" description="Basic and acidic residues" evidence="1">
    <location>
        <begin position="24"/>
        <end position="45"/>
    </location>
</feature>
<evidence type="ECO:0000313" key="3">
    <source>
        <dbReference type="Proteomes" id="UP000299102"/>
    </source>
</evidence>
<feature type="region of interest" description="Disordered" evidence="1">
    <location>
        <begin position="1"/>
        <end position="72"/>
    </location>
</feature>
<evidence type="ECO:0000256" key="1">
    <source>
        <dbReference type="SAM" id="MobiDB-lite"/>
    </source>
</evidence>
<protein>
    <submittedName>
        <fullName evidence="2">Uncharacterized protein</fullName>
    </submittedName>
</protein>
<evidence type="ECO:0000313" key="2">
    <source>
        <dbReference type="EMBL" id="GBP29400.1"/>
    </source>
</evidence>
<accession>A0A4C1UT46</accession>
<sequence length="116" mass="12886">MEPPLAYLDRNQSSEAAPAQACYSKREQEGSASESHEIETKRMTEIEIESGSGIGEQWNQNQNREESTRTTTPLVIAEGSRPIIAATRLVRRPGASDDRLNAVPGRHVRVEGHNKF</sequence>